<feature type="domain" description="Sucrose phosphatase-like" evidence="2">
    <location>
        <begin position="6"/>
        <end position="263"/>
    </location>
</feature>
<dbReference type="InterPro" id="IPR006380">
    <property type="entry name" value="SPP-like_dom"/>
</dbReference>
<dbReference type="EMBL" id="SJPJ01000001">
    <property type="protein sequence ID" value="TWT78925.1"/>
    <property type="molecule type" value="Genomic_DNA"/>
</dbReference>
<evidence type="ECO:0000313" key="4">
    <source>
        <dbReference type="Proteomes" id="UP000315010"/>
    </source>
</evidence>
<dbReference type="SFLD" id="SFLDG01140">
    <property type="entry name" value="C2.B:_Phosphomannomutase_and_P"/>
    <property type="match status" value="1"/>
</dbReference>
<evidence type="ECO:0000256" key="1">
    <source>
        <dbReference type="ARBA" id="ARBA00022801"/>
    </source>
</evidence>
<keyword evidence="4" id="KW-1185">Reference proteome</keyword>
<evidence type="ECO:0000313" key="3">
    <source>
        <dbReference type="EMBL" id="TWT78925.1"/>
    </source>
</evidence>
<gene>
    <name evidence="3" type="primary">mfppA</name>
    <name evidence="3" type="ORF">CA13_03220</name>
</gene>
<dbReference type="InterPro" id="IPR006379">
    <property type="entry name" value="HAD-SF_hydro_IIB"/>
</dbReference>
<dbReference type="OrthoDB" id="9781413at2"/>
<dbReference type="Gene3D" id="3.40.50.1000">
    <property type="entry name" value="HAD superfamily/HAD-like"/>
    <property type="match status" value="1"/>
</dbReference>
<organism evidence="3 4">
    <name type="scientific">Novipirellula herctigrandis</name>
    <dbReference type="NCBI Taxonomy" id="2527986"/>
    <lineage>
        <taxon>Bacteria</taxon>
        <taxon>Pseudomonadati</taxon>
        <taxon>Planctomycetota</taxon>
        <taxon>Planctomycetia</taxon>
        <taxon>Pirellulales</taxon>
        <taxon>Pirellulaceae</taxon>
        <taxon>Novipirellula</taxon>
    </lineage>
</organism>
<dbReference type="Pfam" id="PF05116">
    <property type="entry name" value="S6PP"/>
    <property type="match status" value="1"/>
</dbReference>
<comment type="caution">
    <text evidence="3">The sequence shown here is derived from an EMBL/GenBank/DDBJ whole genome shotgun (WGS) entry which is preliminary data.</text>
</comment>
<name>A0A5C5YVC2_9BACT</name>
<dbReference type="NCBIfam" id="TIGR01484">
    <property type="entry name" value="HAD-SF-IIB"/>
    <property type="match status" value="1"/>
</dbReference>
<dbReference type="SUPFAM" id="SSF56784">
    <property type="entry name" value="HAD-like"/>
    <property type="match status" value="1"/>
</dbReference>
<dbReference type="PANTHER" id="PTHR46521:SF4">
    <property type="entry name" value="SUCROSE-PHOSPHATASE 2-RELATED"/>
    <property type="match status" value="1"/>
</dbReference>
<dbReference type="AlphaFoldDB" id="A0A5C5YVC2"/>
<proteinExistence type="predicted"/>
<dbReference type="EC" id="3.1.3.79" evidence="3"/>
<accession>A0A5C5YVC2</accession>
<dbReference type="InterPro" id="IPR051518">
    <property type="entry name" value="Sucrose_Phosphatase"/>
</dbReference>
<protein>
    <submittedName>
        <fullName evidence="3">Mannosylfructose-phosphate phosphatase</fullName>
        <ecNumber evidence="3">3.1.3.79</ecNumber>
    </submittedName>
</protein>
<dbReference type="RefSeq" id="WP_146394090.1">
    <property type="nucleotide sequence ID" value="NZ_SJPJ01000001.1"/>
</dbReference>
<reference evidence="3 4" key="1">
    <citation type="submission" date="2019-02" db="EMBL/GenBank/DDBJ databases">
        <title>Deep-cultivation of Planctomycetes and their phenomic and genomic characterization uncovers novel biology.</title>
        <authorList>
            <person name="Wiegand S."/>
            <person name="Jogler M."/>
            <person name="Boedeker C."/>
            <person name="Pinto D."/>
            <person name="Vollmers J."/>
            <person name="Rivas-Marin E."/>
            <person name="Kohn T."/>
            <person name="Peeters S.H."/>
            <person name="Heuer A."/>
            <person name="Rast P."/>
            <person name="Oberbeckmann S."/>
            <person name="Bunk B."/>
            <person name="Jeske O."/>
            <person name="Meyerdierks A."/>
            <person name="Storesund J.E."/>
            <person name="Kallscheuer N."/>
            <person name="Luecker S."/>
            <person name="Lage O.M."/>
            <person name="Pohl T."/>
            <person name="Merkel B.J."/>
            <person name="Hornburger P."/>
            <person name="Mueller R.-W."/>
            <person name="Bruemmer F."/>
            <person name="Labrenz M."/>
            <person name="Spormann A.M."/>
            <person name="Op Den Camp H."/>
            <person name="Overmann J."/>
            <person name="Amann R."/>
            <person name="Jetten M.S.M."/>
            <person name="Mascher T."/>
            <person name="Medema M.H."/>
            <person name="Devos D.P."/>
            <person name="Kaster A.-K."/>
            <person name="Ovreas L."/>
            <person name="Rohde M."/>
            <person name="Galperin M.Y."/>
            <person name="Jogler C."/>
        </authorList>
    </citation>
    <scope>NUCLEOTIDE SEQUENCE [LARGE SCALE GENOMIC DNA]</scope>
    <source>
        <strain evidence="3 4">CA13</strain>
    </source>
</reference>
<sequence length="268" mass="29338">MNNNPGVLATDLDGTLIPLSGNQSNHRDLVQLSEHFQSCEDTLVFVTGRHFDSAHQAIRDHQLPRPDWIICDVGTTICRSKADGSWEPSEAYADVLTKIVCSSSFHEIRAQLVSIPQLRLQEAEKQGKFKLSFYCEGHDVDVLASRVKACVGKHPFSIVSSVDPFNGDGLIDLLPLNASKAFALRWWAQSQQHDETRVVFAGDSGNDMAALTAGYLSIVVGNASEHVIEHASKAHQRAGWVDRLYIASAVATSGVVEGCRHYGMIPSE</sequence>
<dbReference type="SFLD" id="SFLDG01141">
    <property type="entry name" value="C2.B.1:_Sucrose_Phosphatase_Li"/>
    <property type="match status" value="1"/>
</dbReference>
<dbReference type="Gene3D" id="3.90.1070.10">
    <property type="match status" value="1"/>
</dbReference>
<dbReference type="PANTHER" id="PTHR46521">
    <property type="entry name" value="SUCROSE-PHOSPHATASE 2-RELATED"/>
    <property type="match status" value="1"/>
</dbReference>
<keyword evidence="1 3" id="KW-0378">Hydrolase</keyword>
<evidence type="ECO:0000259" key="2">
    <source>
        <dbReference type="Pfam" id="PF05116"/>
    </source>
</evidence>
<dbReference type="InterPro" id="IPR036412">
    <property type="entry name" value="HAD-like_sf"/>
</dbReference>
<dbReference type="SFLD" id="SFLDS00003">
    <property type="entry name" value="Haloacid_Dehalogenase"/>
    <property type="match status" value="1"/>
</dbReference>
<dbReference type="InterPro" id="IPR023214">
    <property type="entry name" value="HAD_sf"/>
</dbReference>
<dbReference type="GO" id="GO:0016791">
    <property type="term" value="F:phosphatase activity"/>
    <property type="evidence" value="ECO:0007669"/>
    <property type="project" value="UniProtKB-ARBA"/>
</dbReference>
<dbReference type="Proteomes" id="UP000315010">
    <property type="component" value="Unassembled WGS sequence"/>
</dbReference>